<evidence type="ECO:0000313" key="7">
    <source>
        <dbReference type="Proteomes" id="UP000261660"/>
    </source>
</evidence>
<dbReference type="GO" id="GO:0005771">
    <property type="term" value="C:multivesicular body"/>
    <property type="evidence" value="ECO:0007669"/>
    <property type="project" value="TreeGrafter"/>
</dbReference>
<dbReference type="Pfam" id="PF01391">
    <property type="entry name" value="Collagen"/>
    <property type="match status" value="1"/>
</dbReference>
<dbReference type="GO" id="GO:0005615">
    <property type="term" value="C:extracellular space"/>
    <property type="evidence" value="ECO:0007669"/>
    <property type="project" value="TreeGrafter"/>
</dbReference>
<dbReference type="InParanoid" id="A0A3Q3G4P1"/>
<reference evidence="6" key="1">
    <citation type="submission" date="2025-08" db="UniProtKB">
        <authorList>
            <consortium name="Ensembl"/>
        </authorList>
    </citation>
    <scope>IDENTIFICATION</scope>
</reference>
<dbReference type="STRING" id="56723.ENSLBEP00000028046"/>
<keyword evidence="1" id="KW-0430">Lectin</keyword>
<dbReference type="Ensembl" id="ENSLBET00000029378.1">
    <property type="protein sequence ID" value="ENSLBEP00000028046.1"/>
    <property type="gene ID" value="ENSLBEG00000021271.1"/>
</dbReference>
<dbReference type="InterPro" id="IPR016187">
    <property type="entry name" value="CTDL_fold"/>
</dbReference>
<keyword evidence="2" id="KW-0106">Calcium</keyword>
<feature type="domain" description="C-type lectin" evidence="5">
    <location>
        <begin position="132"/>
        <end position="235"/>
    </location>
</feature>
<keyword evidence="3" id="KW-0176">Collagen</keyword>
<proteinExistence type="predicted"/>
<evidence type="ECO:0000256" key="1">
    <source>
        <dbReference type="ARBA" id="ARBA00022734"/>
    </source>
</evidence>
<dbReference type="InterPro" id="IPR051077">
    <property type="entry name" value="Ca-dependent_lectin"/>
</dbReference>
<evidence type="ECO:0000256" key="2">
    <source>
        <dbReference type="ARBA" id="ARBA00022837"/>
    </source>
</evidence>
<reference evidence="6" key="2">
    <citation type="submission" date="2025-09" db="UniProtKB">
        <authorList>
            <consortium name="Ensembl"/>
        </authorList>
    </citation>
    <scope>IDENTIFICATION</scope>
</reference>
<dbReference type="PANTHER" id="PTHR24024">
    <property type="entry name" value="PULMONARY SURFACTANT-ASSOCIATED PROTEIN A"/>
    <property type="match status" value="1"/>
</dbReference>
<dbReference type="PROSITE" id="PS50041">
    <property type="entry name" value="C_TYPE_LECTIN_2"/>
    <property type="match status" value="1"/>
</dbReference>
<dbReference type="Pfam" id="PF00059">
    <property type="entry name" value="Lectin_C"/>
    <property type="match status" value="1"/>
</dbReference>
<evidence type="ECO:0000259" key="5">
    <source>
        <dbReference type="PROSITE" id="PS50041"/>
    </source>
</evidence>
<dbReference type="GO" id="GO:0030246">
    <property type="term" value="F:carbohydrate binding"/>
    <property type="evidence" value="ECO:0007669"/>
    <property type="project" value="UniProtKB-KW"/>
</dbReference>
<dbReference type="SMART" id="SM00034">
    <property type="entry name" value="CLECT"/>
    <property type="match status" value="1"/>
</dbReference>
<protein>
    <submittedName>
        <fullName evidence="6">Mannose-binding protein C-like</fullName>
    </submittedName>
</protein>
<dbReference type="Gene3D" id="3.10.100.10">
    <property type="entry name" value="Mannose-Binding Protein A, subunit A"/>
    <property type="match status" value="1"/>
</dbReference>
<dbReference type="SUPFAM" id="SSF56436">
    <property type="entry name" value="C-type lectin-like"/>
    <property type="match status" value="1"/>
</dbReference>
<feature type="signal peptide" evidence="4">
    <location>
        <begin position="1"/>
        <end position="42"/>
    </location>
</feature>
<evidence type="ECO:0000313" key="6">
    <source>
        <dbReference type="Ensembl" id="ENSLBEP00000028046.1"/>
    </source>
</evidence>
<dbReference type="InterPro" id="IPR016186">
    <property type="entry name" value="C-type_lectin-like/link_sf"/>
</dbReference>
<dbReference type="RefSeq" id="XP_020516544.2">
    <property type="nucleotide sequence ID" value="XM_020660888.3"/>
</dbReference>
<dbReference type="GeneTree" id="ENSGT00940000154368"/>
<feature type="chain" id="PRO_5018643542" evidence="4">
    <location>
        <begin position="43"/>
        <end position="250"/>
    </location>
</feature>
<organism evidence="6 7">
    <name type="scientific">Labrus bergylta</name>
    <name type="common">ballan wrasse</name>
    <dbReference type="NCBI Taxonomy" id="56723"/>
    <lineage>
        <taxon>Eukaryota</taxon>
        <taxon>Metazoa</taxon>
        <taxon>Chordata</taxon>
        <taxon>Craniata</taxon>
        <taxon>Vertebrata</taxon>
        <taxon>Euteleostomi</taxon>
        <taxon>Actinopterygii</taxon>
        <taxon>Neopterygii</taxon>
        <taxon>Teleostei</taxon>
        <taxon>Neoteleostei</taxon>
        <taxon>Acanthomorphata</taxon>
        <taxon>Eupercaria</taxon>
        <taxon>Labriformes</taxon>
        <taxon>Labridae</taxon>
        <taxon>Labrus</taxon>
    </lineage>
</organism>
<evidence type="ECO:0000256" key="3">
    <source>
        <dbReference type="ARBA" id="ARBA00023119"/>
    </source>
</evidence>
<dbReference type="GO" id="GO:0005581">
    <property type="term" value="C:collagen trimer"/>
    <property type="evidence" value="ECO:0007669"/>
    <property type="project" value="UniProtKB-KW"/>
</dbReference>
<dbReference type="AlphaFoldDB" id="A0A3Q3G4P1"/>
<dbReference type="Proteomes" id="UP000261660">
    <property type="component" value="Unplaced"/>
</dbReference>
<evidence type="ECO:0000256" key="4">
    <source>
        <dbReference type="SAM" id="SignalP"/>
    </source>
</evidence>
<keyword evidence="4" id="KW-0732">Signal</keyword>
<name>A0A3Q3G4P1_9LABR</name>
<dbReference type="InterPro" id="IPR001304">
    <property type="entry name" value="C-type_lectin-like"/>
</dbReference>
<accession>A0A3Q3G4P1</accession>
<dbReference type="PANTHER" id="PTHR24024:SF15">
    <property type="entry name" value="PULMONARY SURFACTANT-ASSOCIATED PROTEIN D"/>
    <property type="match status" value="1"/>
</dbReference>
<dbReference type="GeneID" id="110005539"/>
<sequence>MSQSVFSVRITRRSTPSRSFFDTMRLCLLSYIVCLMAPVCLSQLQGCPGPKGERGFPGLPGVNGRPGSPGLSGIPGLKGDKGYSGLPGEPGRPGCSGICLQDIVASSCPDLKALEKSVVELELTINYDFVRRVGQKYFVSNKQRDSFSEAVKFCSQQGLELALPQNEEENNMITQFFGDVYKMAWIGVNNKKAEGNFGADMKNRLLSFTKWGAGQPDRSILDTGCTMLLENGVWSVTHECFLNGFIICQI</sequence>
<dbReference type="InterPro" id="IPR008160">
    <property type="entry name" value="Collagen"/>
</dbReference>
<keyword evidence="7" id="KW-1185">Reference proteome</keyword>